<gene>
    <name evidence="2" type="ORF">AMAG_18888</name>
</gene>
<evidence type="ECO:0000313" key="2">
    <source>
        <dbReference type="EMBL" id="KNE62572.1"/>
    </source>
</evidence>
<keyword evidence="3" id="KW-1185">Reference proteome</keyword>
<keyword evidence="1" id="KW-0812">Transmembrane</keyword>
<evidence type="ECO:0000256" key="1">
    <source>
        <dbReference type="SAM" id="Phobius"/>
    </source>
</evidence>
<evidence type="ECO:0000313" key="3">
    <source>
        <dbReference type="Proteomes" id="UP000054350"/>
    </source>
</evidence>
<dbReference type="VEuPathDB" id="FungiDB:AMAG_18888"/>
<accession>A0A0L0SJA9</accession>
<organism evidence="2 3">
    <name type="scientific">Allomyces macrogynus (strain ATCC 38327)</name>
    <name type="common">Allomyces javanicus var. macrogynus</name>
    <dbReference type="NCBI Taxonomy" id="578462"/>
    <lineage>
        <taxon>Eukaryota</taxon>
        <taxon>Fungi</taxon>
        <taxon>Fungi incertae sedis</taxon>
        <taxon>Blastocladiomycota</taxon>
        <taxon>Blastocladiomycetes</taxon>
        <taxon>Blastocladiales</taxon>
        <taxon>Blastocladiaceae</taxon>
        <taxon>Allomyces</taxon>
    </lineage>
</organism>
<proteinExistence type="predicted"/>
<keyword evidence="1" id="KW-1133">Transmembrane helix</keyword>
<reference evidence="3" key="2">
    <citation type="submission" date="2009-11" db="EMBL/GenBank/DDBJ databases">
        <title>The Genome Sequence of Allomyces macrogynus strain ATCC 38327.</title>
        <authorList>
            <consortium name="The Broad Institute Genome Sequencing Platform"/>
            <person name="Russ C."/>
            <person name="Cuomo C."/>
            <person name="Shea T."/>
            <person name="Young S.K."/>
            <person name="Zeng Q."/>
            <person name="Koehrsen M."/>
            <person name="Haas B."/>
            <person name="Borodovsky M."/>
            <person name="Guigo R."/>
            <person name="Alvarado L."/>
            <person name="Berlin A."/>
            <person name="Borenstein D."/>
            <person name="Chen Z."/>
            <person name="Engels R."/>
            <person name="Freedman E."/>
            <person name="Gellesch M."/>
            <person name="Goldberg J."/>
            <person name="Griggs A."/>
            <person name="Gujja S."/>
            <person name="Heiman D."/>
            <person name="Hepburn T."/>
            <person name="Howarth C."/>
            <person name="Jen D."/>
            <person name="Larson L."/>
            <person name="Lewis B."/>
            <person name="Mehta T."/>
            <person name="Park D."/>
            <person name="Pearson M."/>
            <person name="Roberts A."/>
            <person name="Saif S."/>
            <person name="Shenoy N."/>
            <person name="Sisk P."/>
            <person name="Stolte C."/>
            <person name="Sykes S."/>
            <person name="Walk T."/>
            <person name="White J."/>
            <person name="Yandava C."/>
            <person name="Burger G."/>
            <person name="Gray M.W."/>
            <person name="Holland P.W.H."/>
            <person name="King N."/>
            <person name="Lang F.B.F."/>
            <person name="Roger A.J."/>
            <person name="Ruiz-Trillo I."/>
            <person name="Lander E."/>
            <person name="Nusbaum C."/>
        </authorList>
    </citation>
    <scope>NUCLEOTIDE SEQUENCE [LARGE SCALE GENOMIC DNA]</scope>
    <source>
        <strain evidence="3">ATCC 38327</strain>
    </source>
</reference>
<dbReference type="EMBL" id="GG745340">
    <property type="protein sequence ID" value="KNE62572.1"/>
    <property type="molecule type" value="Genomic_DNA"/>
</dbReference>
<reference evidence="2 3" key="1">
    <citation type="submission" date="2009-11" db="EMBL/GenBank/DDBJ databases">
        <title>Annotation of Allomyces macrogynus ATCC 38327.</title>
        <authorList>
            <consortium name="The Broad Institute Genome Sequencing Platform"/>
            <person name="Russ C."/>
            <person name="Cuomo C."/>
            <person name="Burger G."/>
            <person name="Gray M.W."/>
            <person name="Holland P.W.H."/>
            <person name="King N."/>
            <person name="Lang F.B.F."/>
            <person name="Roger A.J."/>
            <person name="Ruiz-Trillo I."/>
            <person name="Young S.K."/>
            <person name="Zeng Q."/>
            <person name="Gargeya S."/>
            <person name="Fitzgerald M."/>
            <person name="Haas B."/>
            <person name="Abouelleil A."/>
            <person name="Alvarado L."/>
            <person name="Arachchi H.M."/>
            <person name="Berlin A."/>
            <person name="Chapman S.B."/>
            <person name="Gearin G."/>
            <person name="Goldberg J."/>
            <person name="Griggs A."/>
            <person name="Gujja S."/>
            <person name="Hansen M."/>
            <person name="Heiman D."/>
            <person name="Howarth C."/>
            <person name="Larimer J."/>
            <person name="Lui A."/>
            <person name="MacDonald P.J.P."/>
            <person name="McCowen C."/>
            <person name="Montmayeur A."/>
            <person name="Murphy C."/>
            <person name="Neiman D."/>
            <person name="Pearson M."/>
            <person name="Priest M."/>
            <person name="Roberts A."/>
            <person name="Saif S."/>
            <person name="Shea T."/>
            <person name="Sisk P."/>
            <person name="Stolte C."/>
            <person name="Sykes S."/>
            <person name="Wortman J."/>
            <person name="Nusbaum C."/>
            <person name="Birren B."/>
        </authorList>
    </citation>
    <scope>NUCLEOTIDE SEQUENCE [LARGE SCALE GENOMIC DNA]</scope>
    <source>
        <strain evidence="2 3">ATCC 38327</strain>
    </source>
</reference>
<sequence>MNASAPRPAPRGPAALVSKRAAATTWLRNLPAAIRKRPWLVTLLWILAASGGAGLVFHRLILPAIRRYLAAVYNLQAAHARAWAALAHLAAVQRDHLRSAVPVVRDARNDSSTLLAAIPGHDDLEESSSSGSSENDYLPYTTSAFATLPPAPTTDPLTSLRQMTRDWRAHADATSAAQARPAAGTSLWRAHHPPPAATSVFGCDMARGVRDAVEACRSECRMASATGKVLAAWAKARK</sequence>
<feature type="transmembrane region" description="Helical" evidence="1">
    <location>
        <begin position="39"/>
        <end position="57"/>
    </location>
</feature>
<name>A0A0L0SJA9_ALLM3</name>
<keyword evidence="1" id="KW-0472">Membrane</keyword>
<dbReference type="AlphaFoldDB" id="A0A0L0SJA9"/>
<protein>
    <submittedName>
        <fullName evidence="2">Uncharacterized protein</fullName>
    </submittedName>
</protein>
<dbReference type="Proteomes" id="UP000054350">
    <property type="component" value="Unassembled WGS sequence"/>
</dbReference>
<dbReference type="OrthoDB" id="5582918at2759"/>